<dbReference type="PANTHER" id="PTHR33740">
    <property type="entry name" value="GPI-ANCHORED ADHESIN-LIKE PROTEIN"/>
    <property type="match status" value="1"/>
</dbReference>
<evidence type="ECO:0008006" key="5">
    <source>
        <dbReference type="Google" id="ProtNLM"/>
    </source>
</evidence>
<name>A0AAN7IA74_QUERU</name>
<feature type="compositionally biased region" description="Basic and acidic residues" evidence="2">
    <location>
        <begin position="52"/>
        <end position="63"/>
    </location>
</feature>
<comment type="caution">
    <text evidence="3">The sequence shown here is derived from an EMBL/GenBank/DDBJ whole genome shotgun (WGS) entry which is preliminary data.</text>
</comment>
<feature type="coiled-coil region" evidence="1">
    <location>
        <begin position="406"/>
        <end position="535"/>
    </location>
</feature>
<sequence>MASATWSPSSLQLRLALNCRNCRKSPTILVRTQLGNPGRRIRVFCVAQDEARNENGVERRRNEGPLVGSDSTANGFSGWSESDPVDSQSNNWFGEPDQHMKPLTTEQEVLLASDDQNDSVKEDGNAGGNVPEDTSLESSKALQVLPGKVLVPATVDQVQGQALAALQVLKVIEADVQPGDLCTRREYARWLVSASSALSRNTTSKVYPAMYIENVSELAFDDITPEDPDFSSIQGLAEAGLIASKLSRKDMLSSLDEDQSPFYFSPESPLSRQDLISWKMALEKRQLPEADRKLHQISGFIDIDKIHPDACPALVADISAGEQGIIALAFGYTRLFQPDKPVTNAQAAIALATGEASDSVSEELARIEAESMAENAVAAHTALVAEVEKDVNASFEKELSLERGKIDAVQKMAEEARCELEKLRADREIENIALMKERAAVESEMEVLSRLRREVEEQLQSLMGNKAEISYEKERISQLRKEAENENQEISRLQYELEVERKALSMARAWAEDEAKRASEQAKALEEARDRWERQGIKVVVDDDLREETTAGVSWVNAGKPFSVEGTVSRAENLMDKLKVMAGDLRGKSTDIINMIIQKIALLISNLREWTSKAGKRAEEVQHAVISKASISAQDLQQSTAEFSLALREGAKKVAGDCREGVEKLTHRFKT</sequence>
<gene>
    <name evidence="3" type="ORF">RGQ29_030131</name>
</gene>
<dbReference type="PANTHER" id="PTHR33740:SF3">
    <property type="entry name" value="GPI-ANCHORED ADHESIN-LIKE PROTEIN"/>
    <property type="match status" value="1"/>
</dbReference>
<keyword evidence="1" id="KW-0175">Coiled coil</keyword>
<dbReference type="AlphaFoldDB" id="A0AAN7IA74"/>
<accession>A0AAN7IA74</accession>
<feature type="region of interest" description="Disordered" evidence="2">
    <location>
        <begin position="52"/>
        <end position="99"/>
    </location>
</feature>
<dbReference type="EMBL" id="JAXUIC010000009">
    <property type="protein sequence ID" value="KAK4571603.1"/>
    <property type="molecule type" value="Genomic_DNA"/>
</dbReference>
<proteinExistence type="predicted"/>
<keyword evidence="4" id="KW-1185">Reference proteome</keyword>
<protein>
    <recommendedName>
        <fullName evidence="5">SLH domain-containing protein</fullName>
    </recommendedName>
</protein>
<evidence type="ECO:0000256" key="2">
    <source>
        <dbReference type="SAM" id="MobiDB-lite"/>
    </source>
</evidence>
<feature type="compositionally biased region" description="Polar residues" evidence="2">
    <location>
        <begin position="69"/>
        <end position="92"/>
    </location>
</feature>
<reference evidence="3 4" key="1">
    <citation type="journal article" date="2023" name="G3 (Bethesda)">
        <title>A haplotype-resolved chromosome-scale genome for Quercus rubra L. provides insights into the genetics of adaptive traits for red oak species.</title>
        <authorList>
            <person name="Kapoor B."/>
            <person name="Jenkins J."/>
            <person name="Schmutz J."/>
            <person name="Zhebentyayeva T."/>
            <person name="Kuelheim C."/>
            <person name="Coggeshall M."/>
            <person name="Heim C."/>
            <person name="Lasky J.R."/>
            <person name="Leites L."/>
            <person name="Islam-Faridi N."/>
            <person name="Romero-Severson J."/>
            <person name="DeLeo V.L."/>
            <person name="Lucas S.M."/>
            <person name="Lazic D."/>
            <person name="Gailing O."/>
            <person name="Carlson J."/>
            <person name="Staton M."/>
        </authorList>
    </citation>
    <scope>NUCLEOTIDE SEQUENCE [LARGE SCALE GENOMIC DNA]</scope>
    <source>
        <strain evidence="3">Pseudo-F2</strain>
    </source>
</reference>
<dbReference type="Proteomes" id="UP001324115">
    <property type="component" value="Unassembled WGS sequence"/>
</dbReference>
<evidence type="ECO:0000313" key="4">
    <source>
        <dbReference type="Proteomes" id="UP001324115"/>
    </source>
</evidence>
<evidence type="ECO:0000256" key="1">
    <source>
        <dbReference type="SAM" id="Coils"/>
    </source>
</evidence>
<organism evidence="3 4">
    <name type="scientific">Quercus rubra</name>
    <name type="common">Northern red oak</name>
    <name type="synonym">Quercus borealis</name>
    <dbReference type="NCBI Taxonomy" id="3512"/>
    <lineage>
        <taxon>Eukaryota</taxon>
        <taxon>Viridiplantae</taxon>
        <taxon>Streptophyta</taxon>
        <taxon>Embryophyta</taxon>
        <taxon>Tracheophyta</taxon>
        <taxon>Spermatophyta</taxon>
        <taxon>Magnoliopsida</taxon>
        <taxon>eudicotyledons</taxon>
        <taxon>Gunneridae</taxon>
        <taxon>Pentapetalae</taxon>
        <taxon>rosids</taxon>
        <taxon>fabids</taxon>
        <taxon>Fagales</taxon>
        <taxon>Fagaceae</taxon>
        <taxon>Quercus</taxon>
    </lineage>
</organism>
<evidence type="ECO:0000313" key="3">
    <source>
        <dbReference type="EMBL" id="KAK4571603.1"/>
    </source>
</evidence>